<keyword evidence="2" id="KW-0813">Transport</keyword>
<evidence type="ECO:0000256" key="3">
    <source>
        <dbReference type="ARBA" id="ARBA00022729"/>
    </source>
</evidence>
<accession>A0ABP6MHE9</accession>
<reference evidence="6" key="1">
    <citation type="journal article" date="2019" name="Int. J. Syst. Evol. Microbiol.">
        <title>The Global Catalogue of Microorganisms (GCM) 10K type strain sequencing project: providing services to taxonomists for standard genome sequencing and annotation.</title>
        <authorList>
            <consortium name="The Broad Institute Genomics Platform"/>
            <consortium name="The Broad Institute Genome Sequencing Center for Infectious Disease"/>
            <person name="Wu L."/>
            <person name="Ma J."/>
        </authorList>
    </citation>
    <scope>NUCLEOTIDE SEQUENCE [LARGE SCALE GENOMIC DNA]</scope>
    <source>
        <strain evidence="6">JCM 9092</strain>
    </source>
</reference>
<evidence type="ECO:0000256" key="4">
    <source>
        <dbReference type="SAM" id="SignalP"/>
    </source>
</evidence>
<protein>
    <submittedName>
        <fullName evidence="5">Extracellular solute-binding protein</fullName>
    </submittedName>
</protein>
<comment type="similarity">
    <text evidence="1">Belongs to the bacterial solute-binding protein 1 family.</text>
</comment>
<dbReference type="Pfam" id="PF13416">
    <property type="entry name" value="SBP_bac_8"/>
    <property type="match status" value="1"/>
</dbReference>
<proteinExistence type="inferred from homology"/>
<keyword evidence="6" id="KW-1185">Reference proteome</keyword>
<dbReference type="SUPFAM" id="SSF53850">
    <property type="entry name" value="Periplasmic binding protein-like II"/>
    <property type="match status" value="1"/>
</dbReference>
<dbReference type="PROSITE" id="PS51257">
    <property type="entry name" value="PROKAR_LIPOPROTEIN"/>
    <property type="match status" value="1"/>
</dbReference>
<feature type="signal peptide" evidence="4">
    <location>
        <begin position="1"/>
        <end position="26"/>
    </location>
</feature>
<dbReference type="EMBL" id="BAAAUG010000060">
    <property type="protein sequence ID" value="GAA3110121.1"/>
    <property type="molecule type" value="Genomic_DNA"/>
</dbReference>
<gene>
    <name evidence="5" type="ORF">GCM10010449_35710</name>
</gene>
<feature type="chain" id="PRO_5047043348" evidence="4">
    <location>
        <begin position="27"/>
        <end position="442"/>
    </location>
</feature>
<sequence>MRRTIVIAACAALGLTVSGCSGTGDAASSGGSSCDGKIDGKRTISTFYHGGGEEKKTFLNVVDSFNKSQDQVTVKVQSVPEGTYNDAVQAASASDKLPDVLDFDGPNLYNYAWNGDLIPLDDCINVRTQGQLLPSIVQQGTYDKKLYGVGAFDSGVVLYAYKSALKKVGARVPTGVDDAWTAAEFTDVLGKLKKAGYDRPLDMHMWYGRQGEWFSYAFSPIVQSAGGDLIDRDGYKSAAGALDKPEVVKAMKTFQSWYTKKYVNTEAQDDTPFLKKKSPIAWNGMWAYKNGYKKAAGDDLAVIPLPDFGTGSKTGMGSWQFGITRKAEDPDAAAAFLEYLLTKKSQLSMYDAVGAPPSTARALKETDIYAPDGPMSLVTESLNQVPGVAVPRPQTPAYPTITQAFSQAVDDISLGKDVPGALKKAVDTIDQDIKDNDGYPAQ</sequence>
<dbReference type="CDD" id="cd13585">
    <property type="entry name" value="PBP2_TMBP_like"/>
    <property type="match status" value="1"/>
</dbReference>
<evidence type="ECO:0000256" key="2">
    <source>
        <dbReference type="ARBA" id="ARBA00022448"/>
    </source>
</evidence>
<name>A0ABP6MHE9_9ACTN</name>
<dbReference type="PANTHER" id="PTHR30061">
    <property type="entry name" value="MALTOSE-BINDING PERIPLASMIC PROTEIN"/>
    <property type="match status" value="1"/>
</dbReference>
<evidence type="ECO:0000313" key="5">
    <source>
        <dbReference type="EMBL" id="GAA3110121.1"/>
    </source>
</evidence>
<keyword evidence="3 4" id="KW-0732">Signal</keyword>
<organism evidence="5 6">
    <name type="scientific">Streptomyces rectiviolaceus</name>
    <dbReference type="NCBI Taxonomy" id="332591"/>
    <lineage>
        <taxon>Bacteria</taxon>
        <taxon>Bacillati</taxon>
        <taxon>Actinomycetota</taxon>
        <taxon>Actinomycetes</taxon>
        <taxon>Kitasatosporales</taxon>
        <taxon>Streptomycetaceae</taxon>
        <taxon>Streptomyces</taxon>
    </lineage>
</organism>
<dbReference type="Gene3D" id="3.40.190.10">
    <property type="entry name" value="Periplasmic binding protein-like II"/>
    <property type="match status" value="1"/>
</dbReference>
<evidence type="ECO:0000313" key="6">
    <source>
        <dbReference type="Proteomes" id="UP001501637"/>
    </source>
</evidence>
<evidence type="ECO:0000256" key="1">
    <source>
        <dbReference type="ARBA" id="ARBA00008520"/>
    </source>
</evidence>
<dbReference type="RefSeq" id="WP_344521972.1">
    <property type="nucleotide sequence ID" value="NZ_BAAAUG010000060.1"/>
</dbReference>
<comment type="caution">
    <text evidence="5">The sequence shown here is derived from an EMBL/GenBank/DDBJ whole genome shotgun (WGS) entry which is preliminary data.</text>
</comment>
<dbReference type="Proteomes" id="UP001501637">
    <property type="component" value="Unassembled WGS sequence"/>
</dbReference>
<dbReference type="PANTHER" id="PTHR30061:SF50">
    <property type="entry name" value="MALTOSE_MALTODEXTRIN-BINDING PERIPLASMIC PROTEIN"/>
    <property type="match status" value="1"/>
</dbReference>
<dbReference type="InterPro" id="IPR006059">
    <property type="entry name" value="SBP"/>
</dbReference>